<evidence type="ECO:0000256" key="1">
    <source>
        <dbReference type="ARBA" id="ARBA00022734"/>
    </source>
</evidence>
<dbReference type="InterPro" id="IPR033989">
    <property type="entry name" value="CD209-like_CTLD"/>
</dbReference>
<feature type="domain" description="C-type lectin" evidence="2">
    <location>
        <begin position="45"/>
        <end position="164"/>
    </location>
</feature>
<dbReference type="PANTHER" id="PTHR22803">
    <property type="entry name" value="MANNOSE, PHOSPHOLIPASE, LECTIN RECEPTOR RELATED"/>
    <property type="match status" value="1"/>
</dbReference>
<reference evidence="3" key="2">
    <citation type="submission" date="2025-09" db="UniProtKB">
        <authorList>
            <consortium name="Ensembl"/>
        </authorList>
    </citation>
    <scope>IDENTIFICATION</scope>
</reference>
<protein>
    <recommendedName>
        <fullName evidence="2">C-type lectin domain-containing protein</fullName>
    </recommendedName>
</protein>
<dbReference type="CDD" id="cd03590">
    <property type="entry name" value="CLECT_DC-SIGN_like"/>
    <property type="match status" value="1"/>
</dbReference>
<evidence type="ECO:0000313" key="3">
    <source>
        <dbReference type="Ensembl" id="ENSFHEP00000007952.1"/>
    </source>
</evidence>
<dbReference type="GO" id="GO:0030246">
    <property type="term" value="F:carbohydrate binding"/>
    <property type="evidence" value="ECO:0007669"/>
    <property type="project" value="UniProtKB-KW"/>
</dbReference>
<dbReference type="AlphaFoldDB" id="A0A3Q2P6W4"/>
<name>A0A3Q2P6W4_FUNHE</name>
<dbReference type="GeneTree" id="ENSGT01030000234575"/>
<dbReference type="SUPFAM" id="SSF56436">
    <property type="entry name" value="C-type lectin-like"/>
    <property type="match status" value="1"/>
</dbReference>
<keyword evidence="4" id="KW-1185">Reference proteome</keyword>
<sequence>RRSLGGLCPVEYVAWGSGRCIWLYWERSFFKGDTCMKNPSHWEAHEGKCYYINLMFLSWEESREECRCRGGDLVKIESREEQIIMHSEDKFWIGLTDSKKEGSWFWVDGSPLEESFWFGNEPDDWTGKNRAGEDCVRMGNKGPAADLKFWFDQSCDVPHKSICEKAAGTGSSSSVCV</sequence>
<accession>A0A3Q2P6W4</accession>
<dbReference type="Pfam" id="PF00059">
    <property type="entry name" value="Lectin_C"/>
    <property type="match status" value="1"/>
</dbReference>
<dbReference type="Gene3D" id="3.10.100.10">
    <property type="entry name" value="Mannose-Binding Protein A, subunit A"/>
    <property type="match status" value="1"/>
</dbReference>
<dbReference type="InterPro" id="IPR016187">
    <property type="entry name" value="CTDL_fold"/>
</dbReference>
<evidence type="ECO:0000313" key="4">
    <source>
        <dbReference type="Proteomes" id="UP000265000"/>
    </source>
</evidence>
<dbReference type="PROSITE" id="PS50041">
    <property type="entry name" value="C_TYPE_LECTIN_2"/>
    <property type="match status" value="1"/>
</dbReference>
<dbReference type="Ensembl" id="ENSFHET00000002945.1">
    <property type="protein sequence ID" value="ENSFHEP00000007952.1"/>
    <property type="gene ID" value="ENSFHEG00000009210.1"/>
</dbReference>
<dbReference type="InterPro" id="IPR050111">
    <property type="entry name" value="C-type_lectin/snaclec_domain"/>
</dbReference>
<dbReference type="InterPro" id="IPR001304">
    <property type="entry name" value="C-type_lectin-like"/>
</dbReference>
<dbReference type="InterPro" id="IPR016186">
    <property type="entry name" value="C-type_lectin-like/link_sf"/>
</dbReference>
<dbReference type="SMART" id="SM00034">
    <property type="entry name" value="CLECT"/>
    <property type="match status" value="1"/>
</dbReference>
<evidence type="ECO:0000259" key="2">
    <source>
        <dbReference type="PROSITE" id="PS50041"/>
    </source>
</evidence>
<dbReference type="Proteomes" id="UP000265000">
    <property type="component" value="Unplaced"/>
</dbReference>
<keyword evidence="1" id="KW-0430">Lectin</keyword>
<reference evidence="3" key="1">
    <citation type="submission" date="2025-08" db="UniProtKB">
        <authorList>
            <consortium name="Ensembl"/>
        </authorList>
    </citation>
    <scope>IDENTIFICATION</scope>
</reference>
<proteinExistence type="predicted"/>
<organism evidence="3 4">
    <name type="scientific">Fundulus heteroclitus</name>
    <name type="common">Killifish</name>
    <name type="synonym">Mummichog</name>
    <dbReference type="NCBI Taxonomy" id="8078"/>
    <lineage>
        <taxon>Eukaryota</taxon>
        <taxon>Metazoa</taxon>
        <taxon>Chordata</taxon>
        <taxon>Craniata</taxon>
        <taxon>Vertebrata</taxon>
        <taxon>Euteleostomi</taxon>
        <taxon>Actinopterygii</taxon>
        <taxon>Neopterygii</taxon>
        <taxon>Teleostei</taxon>
        <taxon>Neoteleostei</taxon>
        <taxon>Acanthomorphata</taxon>
        <taxon>Ovalentaria</taxon>
        <taxon>Atherinomorphae</taxon>
        <taxon>Cyprinodontiformes</taxon>
        <taxon>Fundulidae</taxon>
        <taxon>Fundulus</taxon>
    </lineage>
</organism>
<dbReference type="STRING" id="8078.ENSFHEP00000007952"/>